<keyword evidence="2" id="KW-1185">Reference proteome</keyword>
<dbReference type="AlphaFoldDB" id="A0ABD1WQI4"/>
<accession>A0ABD1WQI4</accession>
<sequence>MVGQVSCHFLPVAFGMVDHMRGFGGNDVVREILLRVPGVVVKKSYVCCDVSFGYLGVNIINWFMGSTDTTQLDAIEAAEPLSFSLSDTYQTQSNKNNEEDMDKASESHTTATLKWQLPPVGCLKLNLDVAIQQEVRFIKSGIIDEDGDVMDAQSKKTPGLFGV</sequence>
<evidence type="ECO:0000313" key="2">
    <source>
        <dbReference type="Proteomes" id="UP001604277"/>
    </source>
</evidence>
<evidence type="ECO:0000313" key="1">
    <source>
        <dbReference type="EMBL" id="KAL2550610.1"/>
    </source>
</evidence>
<organism evidence="1 2">
    <name type="scientific">Forsythia ovata</name>
    <dbReference type="NCBI Taxonomy" id="205694"/>
    <lineage>
        <taxon>Eukaryota</taxon>
        <taxon>Viridiplantae</taxon>
        <taxon>Streptophyta</taxon>
        <taxon>Embryophyta</taxon>
        <taxon>Tracheophyta</taxon>
        <taxon>Spermatophyta</taxon>
        <taxon>Magnoliopsida</taxon>
        <taxon>eudicotyledons</taxon>
        <taxon>Gunneridae</taxon>
        <taxon>Pentapetalae</taxon>
        <taxon>asterids</taxon>
        <taxon>lamiids</taxon>
        <taxon>Lamiales</taxon>
        <taxon>Oleaceae</taxon>
        <taxon>Forsythieae</taxon>
        <taxon>Forsythia</taxon>
    </lineage>
</organism>
<comment type="caution">
    <text evidence="1">The sequence shown here is derived from an EMBL/GenBank/DDBJ whole genome shotgun (WGS) entry which is preliminary data.</text>
</comment>
<proteinExistence type="predicted"/>
<dbReference type="Proteomes" id="UP001604277">
    <property type="component" value="Unassembled WGS sequence"/>
</dbReference>
<dbReference type="EMBL" id="JBFOLJ010000003">
    <property type="protein sequence ID" value="KAL2550610.1"/>
    <property type="molecule type" value="Genomic_DNA"/>
</dbReference>
<protein>
    <submittedName>
        <fullName evidence="1">Uncharacterized protein</fullName>
    </submittedName>
</protein>
<gene>
    <name evidence="1" type="ORF">Fot_12140</name>
</gene>
<reference evidence="2" key="1">
    <citation type="submission" date="2024-07" db="EMBL/GenBank/DDBJ databases">
        <title>Two chromosome-level genome assemblies of Korean endemic species Abeliophyllum distichum and Forsythia ovata (Oleaceae).</title>
        <authorList>
            <person name="Jang H."/>
        </authorList>
    </citation>
    <scope>NUCLEOTIDE SEQUENCE [LARGE SCALE GENOMIC DNA]</scope>
</reference>
<name>A0ABD1WQI4_9LAMI</name>